<proteinExistence type="predicted"/>
<feature type="compositionally biased region" description="Basic residues" evidence="1">
    <location>
        <begin position="100"/>
        <end position="115"/>
    </location>
</feature>
<protein>
    <submittedName>
        <fullName evidence="2">Uncharacterized protein</fullName>
    </submittedName>
</protein>
<dbReference type="Proteomes" id="UP000275267">
    <property type="component" value="Unassembled WGS sequence"/>
</dbReference>
<keyword evidence="3" id="KW-1185">Reference proteome</keyword>
<dbReference type="OrthoDB" id="585353at2759"/>
<sequence length="164" mass="18060">MSSARSGSRGKEAELVVCAVRFDGTSRSIWDVAAAAVSEARPGRHGPLRRARAVGVAAGGSGFRAVCAHWSRSAARPGDRGLLDPSFHPRRWMTLPEGRRHRWPRRRRGHHRRAGARNQTASGTRHHRRPAVDSLGRQAPVSARINGVFPWQPVRGDAQVFSKE</sequence>
<evidence type="ECO:0000256" key="1">
    <source>
        <dbReference type="SAM" id="MobiDB-lite"/>
    </source>
</evidence>
<dbReference type="AlphaFoldDB" id="A0A3L6SJ56"/>
<reference evidence="3" key="1">
    <citation type="journal article" date="2019" name="Nat. Commun.">
        <title>The genome of broomcorn millet.</title>
        <authorList>
            <person name="Zou C."/>
            <person name="Miki D."/>
            <person name="Li D."/>
            <person name="Tang Q."/>
            <person name="Xiao L."/>
            <person name="Rajput S."/>
            <person name="Deng P."/>
            <person name="Jia W."/>
            <person name="Huang R."/>
            <person name="Zhang M."/>
            <person name="Sun Y."/>
            <person name="Hu J."/>
            <person name="Fu X."/>
            <person name="Schnable P.S."/>
            <person name="Li F."/>
            <person name="Zhang H."/>
            <person name="Feng B."/>
            <person name="Zhu X."/>
            <person name="Liu R."/>
            <person name="Schnable J.C."/>
            <person name="Zhu J.-K."/>
            <person name="Zhang H."/>
        </authorList>
    </citation>
    <scope>NUCLEOTIDE SEQUENCE [LARGE SCALE GENOMIC DNA]</scope>
</reference>
<gene>
    <name evidence="2" type="ORF">C2845_PM07G20630</name>
</gene>
<evidence type="ECO:0000313" key="2">
    <source>
        <dbReference type="EMBL" id="RLN22631.1"/>
    </source>
</evidence>
<dbReference type="EMBL" id="PQIB02000004">
    <property type="protein sequence ID" value="RLN22631.1"/>
    <property type="molecule type" value="Genomic_DNA"/>
</dbReference>
<accession>A0A3L6SJ56</accession>
<name>A0A3L6SJ56_PANMI</name>
<comment type="caution">
    <text evidence="2">The sequence shown here is derived from an EMBL/GenBank/DDBJ whole genome shotgun (WGS) entry which is preliminary data.</text>
</comment>
<feature type="region of interest" description="Disordered" evidence="1">
    <location>
        <begin position="100"/>
        <end position="139"/>
    </location>
</feature>
<organism evidence="2 3">
    <name type="scientific">Panicum miliaceum</name>
    <name type="common">Proso millet</name>
    <name type="synonym">Broomcorn millet</name>
    <dbReference type="NCBI Taxonomy" id="4540"/>
    <lineage>
        <taxon>Eukaryota</taxon>
        <taxon>Viridiplantae</taxon>
        <taxon>Streptophyta</taxon>
        <taxon>Embryophyta</taxon>
        <taxon>Tracheophyta</taxon>
        <taxon>Spermatophyta</taxon>
        <taxon>Magnoliopsida</taxon>
        <taxon>Liliopsida</taxon>
        <taxon>Poales</taxon>
        <taxon>Poaceae</taxon>
        <taxon>PACMAD clade</taxon>
        <taxon>Panicoideae</taxon>
        <taxon>Panicodae</taxon>
        <taxon>Paniceae</taxon>
        <taxon>Panicinae</taxon>
        <taxon>Panicum</taxon>
        <taxon>Panicum sect. Panicum</taxon>
    </lineage>
</organism>
<evidence type="ECO:0000313" key="3">
    <source>
        <dbReference type="Proteomes" id="UP000275267"/>
    </source>
</evidence>